<dbReference type="EMBL" id="VSWD01000005">
    <property type="protein sequence ID" value="KAK3102006.1"/>
    <property type="molecule type" value="Genomic_DNA"/>
</dbReference>
<comment type="catalytic activity">
    <reaction evidence="3">
        <text>RX + glutathione = an S-substituted glutathione + a halide anion + H(+)</text>
        <dbReference type="Rhea" id="RHEA:16437"/>
        <dbReference type="ChEBI" id="CHEBI:15378"/>
        <dbReference type="ChEBI" id="CHEBI:16042"/>
        <dbReference type="ChEBI" id="CHEBI:17792"/>
        <dbReference type="ChEBI" id="CHEBI:57925"/>
        <dbReference type="ChEBI" id="CHEBI:90779"/>
        <dbReference type="EC" id="2.5.1.18"/>
    </reaction>
</comment>
<feature type="domain" description="GST C-terminal" evidence="5">
    <location>
        <begin position="104"/>
        <end position="229"/>
    </location>
</feature>
<dbReference type="InterPro" id="IPR036249">
    <property type="entry name" value="Thioredoxin-like_sf"/>
</dbReference>
<evidence type="ECO:0000256" key="2">
    <source>
        <dbReference type="ARBA" id="ARBA00022679"/>
    </source>
</evidence>
<proteinExistence type="predicted"/>
<dbReference type="PANTHER" id="PTHR11571:SF224">
    <property type="entry name" value="HEMATOPOIETIC PROSTAGLANDIN D SYNTHASE"/>
    <property type="match status" value="1"/>
</dbReference>
<dbReference type="SUPFAM" id="SSF47616">
    <property type="entry name" value="GST C-terminal domain-like"/>
    <property type="match status" value="1"/>
</dbReference>
<dbReference type="FunFam" id="1.20.1050.10:FF:000030">
    <property type="entry name" value="Glutathione S-transferase S1"/>
    <property type="match status" value="1"/>
</dbReference>
<evidence type="ECO:0000313" key="7">
    <source>
        <dbReference type="Proteomes" id="UP001186944"/>
    </source>
</evidence>
<dbReference type="InterPro" id="IPR010987">
    <property type="entry name" value="Glutathione-S-Trfase_C-like"/>
</dbReference>
<dbReference type="Pfam" id="PF02798">
    <property type="entry name" value="GST_N"/>
    <property type="match status" value="1"/>
</dbReference>
<dbReference type="InterPro" id="IPR004045">
    <property type="entry name" value="Glutathione_S-Trfase_N"/>
</dbReference>
<keyword evidence="2" id="KW-0808">Transferase</keyword>
<evidence type="ECO:0000259" key="5">
    <source>
        <dbReference type="PROSITE" id="PS50405"/>
    </source>
</evidence>
<dbReference type="CDD" id="cd03192">
    <property type="entry name" value="GST_C_Sigma_like"/>
    <property type="match status" value="1"/>
</dbReference>
<gene>
    <name evidence="6" type="ORF">FSP39_008045</name>
</gene>
<dbReference type="CDD" id="cd03039">
    <property type="entry name" value="GST_N_Sigma_like"/>
    <property type="match status" value="1"/>
</dbReference>
<dbReference type="SFLD" id="SFLDS00019">
    <property type="entry name" value="Glutathione_Transferase_(cytos"/>
    <property type="match status" value="1"/>
</dbReference>
<dbReference type="GO" id="GO:0004364">
    <property type="term" value="F:glutathione transferase activity"/>
    <property type="evidence" value="ECO:0007669"/>
    <property type="project" value="UniProtKB-EC"/>
</dbReference>
<dbReference type="AlphaFoldDB" id="A0AA88YQC9"/>
<dbReference type="GO" id="GO:0006749">
    <property type="term" value="P:glutathione metabolic process"/>
    <property type="evidence" value="ECO:0007669"/>
    <property type="project" value="TreeGrafter"/>
</dbReference>
<evidence type="ECO:0000259" key="4">
    <source>
        <dbReference type="PROSITE" id="PS50404"/>
    </source>
</evidence>
<evidence type="ECO:0000313" key="6">
    <source>
        <dbReference type="EMBL" id="KAK3102006.1"/>
    </source>
</evidence>
<dbReference type="InterPro" id="IPR004046">
    <property type="entry name" value="GST_C"/>
</dbReference>
<dbReference type="PROSITE" id="PS50404">
    <property type="entry name" value="GST_NTER"/>
    <property type="match status" value="1"/>
</dbReference>
<dbReference type="Gene3D" id="3.40.30.10">
    <property type="entry name" value="Glutaredoxin"/>
    <property type="match status" value="1"/>
</dbReference>
<keyword evidence="7" id="KW-1185">Reference proteome</keyword>
<evidence type="ECO:0000256" key="3">
    <source>
        <dbReference type="ARBA" id="ARBA00047960"/>
    </source>
</evidence>
<name>A0AA88YQC9_PINIB</name>
<dbReference type="EC" id="2.5.1.18" evidence="1"/>
<dbReference type="Proteomes" id="UP001186944">
    <property type="component" value="Unassembled WGS sequence"/>
</dbReference>
<protein>
    <recommendedName>
        <fullName evidence="1">glutathione transferase</fullName>
        <ecNumber evidence="1">2.5.1.18</ecNumber>
    </recommendedName>
</protein>
<dbReference type="Gene3D" id="1.20.1050.10">
    <property type="match status" value="1"/>
</dbReference>
<dbReference type="PANTHER" id="PTHR11571">
    <property type="entry name" value="GLUTATHIONE S-TRANSFERASE"/>
    <property type="match status" value="1"/>
</dbReference>
<evidence type="ECO:0000256" key="1">
    <source>
        <dbReference type="ARBA" id="ARBA00012452"/>
    </source>
</evidence>
<sequence>MRSMGNRCRLRTAICHRNNSAHNPPTFRLPRDLEERRGEIIRLALTVAGQEFEDYRFEFEEWPDIKKGTPCGQVPVLEVDGKQMNESIAIARYIAKIYDLGGKDAYEQYLIDRVLGAVDDLYCKARQPWFAEQDQSKKIELERELYSEHLPRFLGMFKKYLKDSGGDGKFFVGDSVTLADLAVHDILTTFLQRNERLLEAYPELISNRIATEALPKLAAYLAKRPKCDL</sequence>
<dbReference type="InterPro" id="IPR050213">
    <property type="entry name" value="GST_superfamily"/>
</dbReference>
<feature type="domain" description="GST N-terminal" evidence="4">
    <location>
        <begin position="25"/>
        <end position="102"/>
    </location>
</feature>
<dbReference type="PROSITE" id="PS50405">
    <property type="entry name" value="GST_CTER"/>
    <property type="match status" value="1"/>
</dbReference>
<comment type="caution">
    <text evidence="6">The sequence shown here is derived from an EMBL/GenBank/DDBJ whole genome shotgun (WGS) entry which is preliminary data.</text>
</comment>
<accession>A0AA88YQC9</accession>
<dbReference type="Pfam" id="PF14497">
    <property type="entry name" value="GST_C_3"/>
    <property type="match status" value="1"/>
</dbReference>
<dbReference type="InterPro" id="IPR040079">
    <property type="entry name" value="Glutathione_S-Trfase"/>
</dbReference>
<reference evidence="6" key="1">
    <citation type="submission" date="2019-08" db="EMBL/GenBank/DDBJ databases">
        <title>The improved chromosome-level genome for the pearl oyster Pinctada fucata martensii using PacBio sequencing and Hi-C.</title>
        <authorList>
            <person name="Zheng Z."/>
        </authorList>
    </citation>
    <scope>NUCLEOTIDE SEQUENCE</scope>
    <source>
        <strain evidence="6">ZZ-2019</strain>
        <tissue evidence="6">Adductor muscle</tissue>
    </source>
</reference>
<dbReference type="InterPro" id="IPR036282">
    <property type="entry name" value="Glutathione-S-Trfase_C_sf"/>
</dbReference>
<dbReference type="SUPFAM" id="SSF52833">
    <property type="entry name" value="Thioredoxin-like"/>
    <property type="match status" value="1"/>
</dbReference>
<organism evidence="6 7">
    <name type="scientific">Pinctada imbricata</name>
    <name type="common">Atlantic pearl-oyster</name>
    <name type="synonym">Pinctada martensii</name>
    <dbReference type="NCBI Taxonomy" id="66713"/>
    <lineage>
        <taxon>Eukaryota</taxon>
        <taxon>Metazoa</taxon>
        <taxon>Spiralia</taxon>
        <taxon>Lophotrochozoa</taxon>
        <taxon>Mollusca</taxon>
        <taxon>Bivalvia</taxon>
        <taxon>Autobranchia</taxon>
        <taxon>Pteriomorphia</taxon>
        <taxon>Pterioida</taxon>
        <taxon>Pterioidea</taxon>
        <taxon>Pteriidae</taxon>
        <taxon>Pinctada</taxon>
    </lineage>
</organism>